<dbReference type="InterPro" id="IPR009057">
    <property type="entry name" value="Homeodomain-like_sf"/>
</dbReference>
<evidence type="ECO:0000259" key="1">
    <source>
        <dbReference type="Pfam" id="PF13592"/>
    </source>
</evidence>
<accession>B8IAC6</accession>
<feature type="domain" description="Winged helix-turn helix" evidence="1">
    <location>
        <begin position="92"/>
        <end position="147"/>
    </location>
</feature>
<dbReference type="Proteomes" id="UP000008207">
    <property type="component" value="Chromosome"/>
</dbReference>
<reference evidence="2 3" key="1">
    <citation type="submission" date="2009-01" db="EMBL/GenBank/DDBJ databases">
        <title>Complete sequence of chromosome of Methylobacterium nodulans ORS 2060.</title>
        <authorList>
            <consortium name="US DOE Joint Genome Institute"/>
            <person name="Lucas S."/>
            <person name="Copeland A."/>
            <person name="Lapidus A."/>
            <person name="Glavina del Rio T."/>
            <person name="Dalin E."/>
            <person name="Tice H."/>
            <person name="Bruce D."/>
            <person name="Goodwin L."/>
            <person name="Pitluck S."/>
            <person name="Sims D."/>
            <person name="Brettin T."/>
            <person name="Detter J.C."/>
            <person name="Han C."/>
            <person name="Larimer F."/>
            <person name="Land M."/>
            <person name="Hauser L."/>
            <person name="Kyrpides N."/>
            <person name="Ivanova N."/>
            <person name="Marx C.J."/>
            <person name="Richardson P."/>
        </authorList>
    </citation>
    <scope>NUCLEOTIDE SEQUENCE [LARGE SCALE GENOMIC DNA]</scope>
    <source>
        <strain evidence="3">LMG 21967 / CNCM I-2342 / ORS 2060</strain>
    </source>
</reference>
<dbReference type="KEGG" id="mno:Mnod_4313"/>
<dbReference type="Pfam" id="PF13551">
    <property type="entry name" value="HTH_29"/>
    <property type="match status" value="1"/>
</dbReference>
<organism evidence="2 3">
    <name type="scientific">Methylobacterium nodulans (strain LMG 21967 / CNCM I-2342 / ORS 2060)</name>
    <dbReference type="NCBI Taxonomy" id="460265"/>
    <lineage>
        <taxon>Bacteria</taxon>
        <taxon>Pseudomonadati</taxon>
        <taxon>Pseudomonadota</taxon>
        <taxon>Alphaproteobacteria</taxon>
        <taxon>Hyphomicrobiales</taxon>
        <taxon>Methylobacteriaceae</taxon>
        <taxon>Methylobacterium</taxon>
    </lineage>
</organism>
<dbReference type="eggNOG" id="COG3415">
    <property type="taxonomic scope" value="Bacteria"/>
</dbReference>
<dbReference type="HOGENOM" id="CLU_056788_3_0_5"/>
<protein>
    <submittedName>
        <fullName evidence="2">Putative transposase protein</fullName>
    </submittedName>
</protein>
<gene>
    <name evidence="2" type="ordered locus">Mnod_4313</name>
</gene>
<dbReference type="EMBL" id="CP001349">
    <property type="protein sequence ID" value="ACL59189.1"/>
    <property type="molecule type" value="Genomic_DNA"/>
</dbReference>
<sequence length="153" mass="17024">MLRRLARREPRQSTAQRRLAVAHALEGLSRARADGMVRQALRDAVIRFNAEGLARLGDRPRGHRREILSAGEPAGLVHRIRVGPDPERGEPSRWTRPGLCRFIETRFGKTMGPQSMSRVVHRLGLSKQKARPVHPKCDAQAAQAFAKGGYAPP</sequence>
<evidence type="ECO:0000313" key="2">
    <source>
        <dbReference type="EMBL" id="ACL59189.1"/>
    </source>
</evidence>
<dbReference type="AlphaFoldDB" id="B8IAC6"/>
<dbReference type="STRING" id="460265.Mnod_4313"/>
<name>B8IAC6_METNO</name>
<proteinExistence type="predicted"/>
<evidence type="ECO:0000313" key="3">
    <source>
        <dbReference type="Proteomes" id="UP000008207"/>
    </source>
</evidence>
<dbReference type="SUPFAM" id="SSF46689">
    <property type="entry name" value="Homeodomain-like"/>
    <property type="match status" value="1"/>
</dbReference>
<keyword evidence="3" id="KW-1185">Reference proteome</keyword>
<dbReference type="InterPro" id="IPR025959">
    <property type="entry name" value="Winged_HTH_dom"/>
</dbReference>
<dbReference type="Pfam" id="PF13592">
    <property type="entry name" value="HTH_33"/>
    <property type="match status" value="1"/>
</dbReference>